<sequence length="62" mass="7204">MNVYEAEIWEVDRVTKMVYSGICFKEGDKPKLHKLKRLFIPDGRLINNNDEEPLLTGGIIQK</sequence>
<organism evidence="1 2">
    <name type="scientific">Desulfonema magnum</name>
    <dbReference type="NCBI Taxonomy" id="45655"/>
    <lineage>
        <taxon>Bacteria</taxon>
        <taxon>Pseudomonadati</taxon>
        <taxon>Thermodesulfobacteriota</taxon>
        <taxon>Desulfobacteria</taxon>
        <taxon>Desulfobacterales</taxon>
        <taxon>Desulfococcaceae</taxon>
        <taxon>Desulfonema</taxon>
    </lineage>
</organism>
<dbReference type="EMBL" id="CP061800">
    <property type="protein sequence ID" value="QTA87740.1"/>
    <property type="molecule type" value="Genomic_DNA"/>
</dbReference>
<dbReference type="AlphaFoldDB" id="A0A975BLP7"/>
<evidence type="ECO:0000313" key="1">
    <source>
        <dbReference type="EMBL" id="QTA87740.1"/>
    </source>
</evidence>
<name>A0A975BLP7_9BACT</name>
<gene>
    <name evidence="1" type="ORF">dnm_037770</name>
</gene>
<evidence type="ECO:0000313" key="2">
    <source>
        <dbReference type="Proteomes" id="UP000663722"/>
    </source>
</evidence>
<keyword evidence="2" id="KW-1185">Reference proteome</keyword>
<accession>A0A975BLP7</accession>
<protein>
    <submittedName>
        <fullName evidence="1">Uncharacterized protein</fullName>
    </submittedName>
</protein>
<proteinExistence type="predicted"/>
<reference evidence="1" key="1">
    <citation type="journal article" date="2021" name="Microb. Physiol.">
        <title>Proteogenomic Insights into the Physiology of Marine, Sulfate-Reducing, Filamentous Desulfonema limicola and Desulfonema magnum.</title>
        <authorList>
            <person name="Schnaars V."/>
            <person name="Wohlbrand L."/>
            <person name="Scheve S."/>
            <person name="Hinrichs C."/>
            <person name="Reinhardt R."/>
            <person name="Rabus R."/>
        </authorList>
    </citation>
    <scope>NUCLEOTIDE SEQUENCE</scope>
    <source>
        <strain evidence="1">4be13</strain>
    </source>
</reference>
<dbReference type="KEGG" id="dmm:dnm_037770"/>
<dbReference type="RefSeq" id="WP_207682808.1">
    <property type="nucleotide sequence ID" value="NZ_CP061800.1"/>
</dbReference>
<dbReference type="Proteomes" id="UP000663722">
    <property type="component" value="Chromosome"/>
</dbReference>